<feature type="chain" id="PRO_5040269563" evidence="2">
    <location>
        <begin position="31"/>
        <end position="136"/>
    </location>
</feature>
<dbReference type="Proteomes" id="UP000765509">
    <property type="component" value="Unassembled WGS sequence"/>
</dbReference>
<dbReference type="AlphaFoldDB" id="A0A9Q3DBX4"/>
<protein>
    <submittedName>
        <fullName evidence="3">Uncharacterized protein</fullName>
    </submittedName>
</protein>
<accession>A0A9Q3DBX4</accession>
<keyword evidence="1" id="KW-0472">Membrane</keyword>
<feature type="transmembrane region" description="Helical" evidence="1">
    <location>
        <begin position="95"/>
        <end position="115"/>
    </location>
</feature>
<reference evidence="3" key="1">
    <citation type="submission" date="2021-03" db="EMBL/GenBank/DDBJ databases">
        <title>Draft genome sequence of rust myrtle Austropuccinia psidii MF-1, a brazilian biotype.</title>
        <authorList>
            <person name="Quecine M.C."/>
            <person name="Pachon D.M.R."/>
            <person name="Bonatelli M.L."/>
            <person name="Correr F.H."/>
            <person name="Franceschini L.M."/>
            <person name="Leite T.F."/>
            <person name="Margarido G.R.A."/>
            <person name="Almeida C.A."/>
            <person name="Ferrarezi J.A."/>
            <person name="Labate C.A."/>
        </authorList>
    </citation>
    <scope>NUCLEOTIDE SEQUENCE</scope>
    <source>
        <strain evidence="3">MF-1</strain>
    </source>
</reference>
<evidence type="ECO:0000313" key="3">
    <source>
        <dbReference type="EMBL" id="MBW0499950.1"/>
    </source>
</evidence>
<keyword evidence="1" id="KW-1133">Transmembrane helix</keyword>
<proteinExistence type="predicted"/>
<evidence type="ECO:0000256" key="2">
    <source>
        <dbReference type="SAM" id="SignalP"/>
    </source>
</evidence>
<feature type="signal peptide" evidence="2">
    <location>
        <begin position="1"/>
        <end position="30"/>
    </location>
</feature>
<dbReference type="EMBL" id="AVOT02015552">
    <property type="protein sequence ID" value="MBW0499950.1"/>
    <property type="molecule type" value="Genomic_DNA"/>
</dbReference>
<organism evidence="3 4">
    <name type="scientific">Austropuccinia psidii MF-1</name>
    <dbReference type="NCBI Taxonomy" id="1389203"/>
    <lineage>
        <taxon>Eukaryota</taxon>
        <taxon>Fungi</taxon>
        <taxon>Dikarya</taxon>
        <taxon>Basidiomycota</taxon>
        <taxon>Pucciniomycotina</taxon>
        <taxon>Pucciniomycetes</taxon>
        <taxon>Pucciniales</taxon>
        <taxon>Sphaerophragmiaceae</taxon>
        <taxon>Austropuccinia</taxon>
    </lineage>
</organism>
<evidence type="ECO:0000313" key="4">
    <source>
        <dbReference type="Proteomes" id="UP000765509"/>
    </source>
</evidence>
<evidence type="ECO:0000256" key="1">
    <source>
        <dbReference type="SAM" id="Phobius"/>
    </source>
</evidence>
<keyword evidence="1" id="KW-0812">Transmembrane</keyword>
<gene>
    <name evidence="3" type="ORF">O181_039665</name>
</gene>
<keyword evidence="2" id="KW-0732">Signal</keyword>
<sequence>MCGFPFYPARFHSCSIALVLRLRFLIFCFTIKEGKMKMEDLSHSGIRNCNKISVRLSTINLIHSCVLLFHRCATISLALNENVWHSTKASNGRRFVIYGVMAVIIVSTNIVVAVGPANVTSHEEPQLELYQSTALE</sequence>
<comment type="caution">
    <text evidence="3">The sequence shown here is derived from an EMBL/GenBank/DDBJ whole genome shotgun (WGS) entry which is preliminary data.</text>
</comment>
<keyword evidence="4" id="KW-1185">Reference proteome</keyword>
<name>A0A9Q3DBX4_9BASI</name>